<organism evidence="2 3">
    <name type="scientific">Roseovarius azorensis</name>
    <dbReference type="NCBI Taxonomy" id="1287727"/>
    <lineage>
        <taxon>Bacteria</taxon>
        <taxon>Pseudomonadati</taxon>
        <taxon>Pseudomonadota</taxon>
        <taxon>Alphaproteobacteria</taxon>
        <taxon>Rhodobacterales</taxon>
        <taxon>Roseobacteraceae</taxon>
        <taxon>Roseovarius</taxon>
    </lineage>
</organism>
<dbReference type="AlphaFoldDB" id="A0A1H7H3Q9"/>
<dbReference type="Pfam" id="PF11749">
    <property type="entry name" value="DUF3305"/>
    <property type="match status" value="1"/>
</dbReference>
<keyword evidence="3" id="KW-1185">Reference proteome</keyword>
<evidence type="ECO:0000313" key="3">
    <source>
        <dbReference type="Proteomes" id="UP000199582"/>
    </source>
</evidence>
<accession>A0A1H7H3Q9</accession>
<dbReference type="EMBL" id="FOAG01000001">
    <property type="protein sequence ID" value="SEK43912.1"/>
    <property type="molecule type" value="Genomic_DNA"/>
</dbReference>
<sequence>MKTSQGMTADVTHSHDRQVTIPLGVVIRKTPGMTRWAAWSWRAVAVLPGAGPAEWRELRRDGEAIEYHAATVTLELHHTQTEAYLEGISARVPSVYVVMRATSGGADGAPPYKVVLATASPFEAQHYTDSGEEIVDKVPMPEGLVAWVRDFIEAHHEEEVFRKRRRDSVTEEVVQNGIGDPRIPQTSDVYRAPSMARRGRVH</sequence>
<evidence type="ECO:0000313" key="2">
    <source>
        <dbReference type="EMBL" id="SEK43912.1"/>
    </source>
</evidence>
<dbReference type="STRING" id="1287727.SAMN05443999_101431"/>
<evidence type="ECO:0000256" key="1">
    <source>
        <dbReference type="SAM" id="MobiDB-lite"/>
    </source>
</evidence>
<proteinExistence type="predicted"/>
<name>A0A1H7H3Q9_9RHOB</name>
<evidence type="ECO:0008006" key="4">
    <source>
        <dbReference type="Google" id="ProtNLM"/>
    </source>
</evidence>
<protein>
    <recommendedName>
        <fullName evidence="4">Molybdopterin-guanine dinucleotide biosynthesis protein A</fullName>
    </recommendedName>
</protein>
<reference evidence="2 3" key="1">
    <citation type="submission" date="2016-10" db="EMBL/GenBank/DDBJ databases">
        <authorList>
            <person name="de Groot N.N."/>
        </authorList>
    </citation>
    <scope>NUCLEOTIDE SEQUENCE [LARGE SCALE GENOMIC DNA]</scope>
    <source>
        <strain evidence="2 3">DSM 100674</strain>
    </source>
</reference>
<gene>
    <name evidence="2" type="ORF">SAMN05443999_101431</name>
</gene>
<dbReference type="Proteomes" id="UP000199582">
    <property type="component" value="Unassembled WGS sequence"/>
</dbReference>
<dbReference type="InterPro" id="IPR021736">
    <property type="entry name" value="DUF3305"/>
</dbReference>
<feature type="region of interest" description="Disordered" evidence="1">
    <location>
        <begin position="178"/>
        <end position="202"/>
    </location>
</feature>